<evidence type="ECO:0000313" key="1">
    <source>
        <dbReference type="EMBL" id="MFD3275470.1"/>
    </source>
</evidence>
<keyword evidence="2" id="KW-1185">Reference proteome</keyword>
<accession>A0ABW6D0B7</accession>
<proteinExistence type="predicted"/>
<gene>
    <name evidence="1" type="ORF">SKC38_04420</name>
</gene>
<organism evidence="1 2">
    <name type="scientific">Aquirufa echingensis</name>
    <dbReference type="NCBI Taxonomy" id="3096516"/>
    <lineage>
        <taxon>Bacteria</taxon>
        <taxon>Pseudomonadati</taxon>
        <taxon>Bacteroidota</taxon>
        <taxon>Cytophagia</taxon>
        <taxon>Cytophagales</taxon>
        <taxon>Flectobacillaceae</taxon>
        <taxon>Aquirufa</taxon>
    </lineage>
</organism>
<dbReference type="PANTHER" id="PTHR31118">
    <property type="entry name" value="CYCLASE-LIKE PROTEIN 2"/>
    <property type="match status" value="1"/>
</dbReference>
<sequence length="210" mass="23626">MQPVYLSHFIDSATPIYGGASGEINIEQIRSIDKGDTSNNLLLKFPAHIGTHIDFPYHFSNDGKKCNDYPPSFWIFDKIGFLNCTIDLVEANLDVLPSDIEILILKTGYGAYRNDEIYWSSQPVIPSRFATIFKNKFSKLRIFGFDLISLTSKLDREEGKLAHINFLINNDILVLEDMNLENVNKIPKTVIVSPLQINAADGVPCNVIAF</sequence>
<protein>
    <submittedName>
        <fullName evidence="1">Cyclase family protein</fullName>
    </submittedName>
</protein>
<dbReference type="Proteomes" id="UP001598114">
    <property type="component" value="Unassembled WGS sequence"/>
</dbReference>
<dbReference type="Pfam" id="PF04199">
    <property type="entry name" value="Cyclase"/>
    <property type="match status" value="1"/>
</dbReference>
<dbReference type="InterPro" id="IPR037175">
    <property type="entry name" value="KFase_sf"/>
</dbReference>
<comment type="caution">
    <text evidence="1">The sequence shown here is derived from an EMBL/GenBank/DDBJ whole genome shotgun (WGS) entry which is preliminary data.</text>
</comment>
<dbReference type="InterPro" id="IPR007325">
    <property type="entry name" value="KFase/CYL"/>
</dbReference>
<dbReference type="Gene3D" id="3.50.30.50">
    <property type="entry name" value="Putative cyclase"/>
    <property type="match status" value="1"/>
</dbReference>
<dbReference type="PANTHER" id="PTHR31118:SF32">
    <property type="entry name" value="KYNURENINE FORMAMIDASE"/>
    <property type="match status" value="1"/>
</dbReference>
<dbReference type="EMBL" id="JBBKYA010000002">
    <property type="protein sequence ID" value="MFD3275470.1"/>
    <property type="molecule type" value="Genomic_DNA"/>
</dbReference>
<dbReference type="RefSeq" id="WP_377975435.1">
    <property type="nucleotide sequence ID" value="NZ_JBBKYA010000002.1"/>
</dbReference>
<reference evidence="1 2" key="1">
    <citation type="submission" date="2024-03" db="EMBL/GenBank/DDBJ databases">
        <title>Aquirufa genome sequencing.</title>
        <authorList>
            <person name="Pitt A."/>
            <person name="Hahn M.W."/>
        </authorList>
    </citation>
    <scope>NUCLEOTIDE SEQUENCE [LARGE SCALE GENOMIC DNA]</scope>
    <source>
        <strain evidence="1 2">PLAD-142S6K</strain>
    </source>
</reference>
<dbReference type="SUPFAM" id="SSF102198">
    <property type="entry name" value="Putative cyclase"/>
    <property type="match status" value="1"/>
</dbReference>
<evidence type="ECO:0000313" key="2">
    <source>
        <dbReference type="Proteomes" id="UP001598114"/>
    </source>
</evidence>
<name>A0ABW6D0B7_9BACT</name>